<dbReference type="Proteomes" id="UP001500363">
    <property type="component" value="Unassembled WGS sequence"/>
</dbReference>
<dbReference type="Gene3D" id="3.60.15.10">
    <property type="entry name" value="Ribonuclease Z/Hydroxyacylglutathione hydrolase-like"/>
    <property type="match status" value="1"/>
</dbReference>
<evidence type="ECO:0000313" key="7">
    <source>
        <dbReference type="Proteomes" id="UP001500363"/>
    </source>
</evidence>
<organism evidence="6 7">
    <name type="scientific">Kribbella lupini</name>
    <dbReference type="NCBI Taxonomy" id="291602"/>
    <lineage>
        <taxon>Bacteria</taxon>
        <taxon>Bacillati</taxon>
        <taxon>Actinomycetota</taxon>
        <taxon>Actinomycetes</taxon>
        <taxon>Propionibacteriales</taxon>
        <taxon>Kribbellaceae</taxon>
        <taxon>Kribbella</taxon>
    </lineage>
</organism>
<comment type="caution">
    <text evidence="6">The sequence shown here is derived from an EMBL/GenBank/DDBJ whole genome shotgun (WGS) entry which is preliminary data.</text>
</comment>
<keyword evidence="2" id="KW-0479">Metal-binding</keyword>
<evidence type="ECO:0000256" key="1">
    <source>
        <dbReference type="ARBA" id="ARBA00007749"/>
    </source>
</evidence>
<evidence type="ECO:0000256" key="4">
    <source>
        <dbReference type="ARBA" id="ARBA00022833"/>
    </source>
</evidence>
<evidence type="ECO:0000256" key="3">
    <source>
        <dbReference type="ARBA" id="ARBA00022801"/>
    </source>
</evidence>
<dbReference type="InterPro" id="IPR051013">
    <property type="entry name" value="MBL_superfamily_lactonases"/>
</dbReference>
<protein>
    <recommendedName>
        <fullName evidence="5">Metallo-beta-lactamase domain-containing protein</fullName>
    </recommendedName>
</protein>
<feature type="domain" description="Metallo-beta-lactamase" evidence="5">
    <location>
        <begin position="1"/>
        <end position="184"/>
    </location>
</feature>
<name>A0ABN2BHH9_9ACTN</name>
<accession>A0ABN2BHH9</accession>
<comment type="similarity">
    <text evidence="1">Belongs to the metallo-beta-lactamase superfamily.</text>
</comment>
<gene>
    <name evidence="6" type="ORF">GCM10009741_50010</name>
</gene>
<dbReference type="InterPro" id="IPR001279">
    <property type="entry name" value="Metallo-B-lactamas"/>
</dbReference>
<dbReference type="SMART" id="SM00849">
    <property type="entry name" value="Lactamase_B"/>
    <property type="match status" value="1"/>
</dbReference>
<keyword evidence="3" id="KW-0378">Hydrolase</keyword>
<dbReference type="InterPro" id="IPR036866">
    <property type="entry name" value="RibonucZ/Hydroxyglut_hydro"/>
</dbReference>
<dbReference type="RefSeq" id="WP_344178079.1">
    <property type="nucleotide sequence ID" value="NZ_BAAANC010000002.1"/>
</dbReference>
<sequence length="190" mass="20246">MTSDQYAVLVDTGVGPAGGEAAEWLGTAGRLPRLLEAAGVRADEIDTVILTHVHLDHAGWNVEGDRPRFGNAEYVVQQAELDHARGSTTYRKLIAPLGSQLRAVDGRASVAGLTLLPTPGHTPGHQSVLTDQALIAGDVLVHPAQARWPELVYVYEQEPAVATTSRREVLRLAAELGVPIAAAHVSCDQR</sequence>
<keyword evidence="4" id="KW-0862">Zinc</keyword>
<keyword evidence="7" id="KW-1185">Reference proteome</keyword>
<dbReference type="Pfam" id="PF00753">
    <property type="entry name" value="Lactamase_B"/>
    <property type="match status" value="1"/>
</dbReference>
<reference evidence="6 7" key="1">
    <citation type="journal article" date="2019" name="Int. J. Syst. Evol. Microbiol.">
        <title>The Global Catalogue of Microorganisms (GCM) 10K type strain sequencing project: providing services to taxonomists for standard genome sequencing and annotation.</title>
        <authorList>
            <consortium name="The Broad Institute Genomics Platform"/>
            <consortium name="The Broad Institute Genome Sequencing Center for Infectious Disease"/>
            <person name="Wu L."/>
            <person name="Ma J."/>
        </authorList>
    </citation>
    <scope>NUCLEOTIDE SEQUENCE [LARGE SCALE GENOMIC DNA]</scope>
    <source>
        <strain evidence="6 7">JCM 14303</strain>
    </source>
</reference>
<evidence type="ECO:0000313" key="6">
    <source>
        <dbReference type="EMBL" id="GAA1541113.1"/>
    </source>
</evidence>
<dbReference type="SUPFAM" id="SSF56281">
    <property type="entry name" value="Metallo-hydrolase/oxidoreductase"/>
    <property type="match status" value="1"/>
</dbReference>
<dbReference type="EMBL" id="BAAANC010000002">
    <property type="protein sequence ID" value="GAA1541113.1"/>
    <property type="molecule type" value="Genomic_DNA"/>
</dbReference>
<proteinExistence type="inferred from homology"/>
<dbReference type="PANTHER" id="PTHR42978">
    <property type="entry name" value="QUORUM-QUENCHING LACTONASE YTNP-RELATED-RELATED"/>
    <property type="match status" value="1"/>
</dbReference>
<dbReference type="PANTHER" id="PTHR42978:SF6">
    <property type="entry name" value="QUORUM-QUENCHING LACTONASE YTNP-RELATED"/>
    <property type="match status" value="1"/>
</dbReference>
<evidence type="ECO:0000259" key="5">
    <source>
        <dbReference type="SMART" id="SM00849"/>
    </source>
</evidence>
<evidence type="ECO:0000256" key="2">
    <source>
        <dbReference type="ARBA" id="ARBA00022723"/>
    </source>
</evidence>